<dbReference type="Proteomes" id="UP000217790">
    <property type="component" value="Unassembled WGS sequence"/>
</dbReference>
<protein>
    <submittedName>
        <fullName evidence="2">Uncharacterized protein</fullName>
    </submittedName>
</protein>
<accession>A0A2H3DYT5</accession>
<evidence type="ECO:0000313" key="2">
    <source>
        <dbReference type="EMBL" id="PBK96028.1"/>
    </source>
</evidence>
<keyword evidence="1" id="KW-0732">Signal</keyword>
<feature type="signal peptide" evidence="1">
    <location>
        <begin position="1"/>
        <end position="17"/>
    </location>
</feature>
<name>A0A2H3DYT5_ARMGA</name>
<organism evidence="2 3">
    <name type="scientific">Armillaria gallica</name>
    <name type="common">Bulbous honey fungus</name>
    <name type="synonym">Armillaria bulbosa</name>
    <dbReference type="NCBI Taxonomy" id="47427"/>
    <lineage>
        <taxon>Eukaryota</taxon>
        <taxon>Fungi</taxon>
        <taxon>Dikarya</taxon>
        <taxon>Basidiomycota</taxon>
        <taxon>Agaricomycotina</taxon>
        <taxon>Agaricomycetes</taxon>
        <taxon>Agaricomycetidae</taxon>
        <taxon>Agaricales</taxon>
        <taxon>Marasmiineae</taxon>
        <taxon>Physalacriaceae</taxon>
        <taxon>Armillaria</taxon>
    </lineage>
</organism>
<gene>
    <name evidence="2" type="ORF">ARMGADRAFT_1028252</name>
</gene>
<reference evidence="3" key="1">
    <citation type="journal article" date="2017" name="Nat. Ecol. Evol.">
        <title>Genome expansion and lineage-specific genetic innovations in the forest pathogenic fungi Armillaria.</title>
        <authorList>
            <person name="Sipos G."/>
            <person name="Prasanna A.N."/>
            <person name="Walter M.C."/>
            <person name="O'Connor E."/>
            <person name="Balint B."/>
            <person name="Krizsan K."/>
            <person name="Kiss B."/>
            <person name="Hess J."/>
            <person name="Varga T."/>
            <person name="Slot J."/>
            <person name="Riley R."/>
            <person name="Boka B."/>
            <person name="Rigling D."/>
            <person name="Barry K."/>
            <person name="Lee J."/>
            <person name="Mihaltcheva S."/>
            <person name="LaButti K."/>
            <person name="Lipzen A."/>
            <person name="Waldron R."/>
            <person name="Moloney N.M."/>
            <person name="Sperisen C."/>
            <person name="Kredics L."/>
            <person name="Vagvoelgyi C."/>
            <person name="Patrignani A."/>
            <person name="Fitzpatrick D."/>
            <person name="Nagy I."/>
            <person name="Doyle S."/>
            <person name="Anderson J.B."/>
            <person name="Grigoriev I.V."/>
            <person name="Gueldener U."/>
            <person name="Muensterkoetter M."/>
            <person name="Nagy L.G."/>
        </authorList>
    </citation>
    <scope>NUCLEOTIDE SEQUENCE [LARGE SCALE GENOMIC DNA]</scope>
    <source>
        <strain evidence="3">Ar21-2</strain>
    </source>
</reference>
<keyword evidence="3" id="KW-1185">Reference proteome</keyword>
<dbReference type="STRING" id="47427.A0A2H3DYT5"/>
<dbReference type="InParanoid" id="A0A2H3DYT5"/>
<evidence type="ECO:0000256" key="1">
    <source>
        <dbReference type="SAM" id="SignalP"/>
    </source>
</evidence>
<dbReference type="EMBL" id="KZ293651">
    <property type="protein sequence ID" value="PBK96028.1"/>
    <property type="molecule type" value="Genomic_DNA"/>
</dbReference>
<sequence>MCLTAIALLIFCPLLLRDLPQPCFPPAPMSNSQTPTLMAMTATSSHPNCLMLNAKHGKCLKDNFFTGYIQAIDDAKAKKPNTARVRGPGKEFMTNHILHPFIEHFWSRANEPNTASVLKKVKKYLENHYKTFDKNAAINIHTQPPPPHHTNAKEQFHIANAEQISDERTRHTAERNILNNLDLYQEVLGDMWEAASMSEVDQYTKKAEEVNTSINMGPATTDIYKLQPYLPEATEAALS</sequence>
<dbReference type="AlphaFoldDB" id="A0A2H3DYT5"/>
<dbReference type="OrthoDB" id="3054247at2759"/>
<evidence type="ECO:0000313" key="3">
    <source>
        <dbReference type="Proteomes" id="UP000217790"/>
    </source>
</evidence>
<feature type="chain" id="PRO_5013816737" evidence="1">
    <location>
        <begin position="18"/>
        <end position="239"/>
    </location>
</feature>
<proteinExistence type="predicted"/>